<dbReference type="PANTHER" id="PTHR47295:SF14">
    <property type="entry name" value="OS06G0688300 PROTEIN"/>
    <property type="match status" value="1"/>
</dbReference>
<organism evidence="3 4">
    <name type="scientific">Riccia sorocarpa</name>
    <dbReference type="NCBI Taxonomy" id="122646"/>
    <lineage>
        <taxon>Eukaryota</taxon>
        <taxon>Viridiplantae</taxon>
        <taxon>Streptophyta</taxon>
        <taxon>Embryophyta</taxon>
        <taxon>Marchantiophyta</taxon>
        <taxon>Marchantiopsida</taxon>
        <taxon>Marchantiidae</taxon>
        <taxon>Marchantiales</taxon>
        <taxon>Ricciaceae</taxon>
        <taxon>Riccia</taxon>
    </lineage>
</organism>
<feature type="domain" description="RlpA-like protein double-psi beta-barrel" evidence="2">
    <location>
        <begin position="14"/>
        <end position="68"/>
    </location>
</feature>
<keyword evidence="4" id="KW-1185">Reference proteome</keyword>
<name>A0ABD3I7L3_9MARC</name>
<comment type="caution">
    <text evidence="3">The sequence shown here is derived from an EMBL/GenBank/DDBJ whole genome shotgun (WGS) entry which is preliminary data.</text>
</comment>
<evidence type="ECO:0000313" key="3">
    <source>
        <dbReference type="EMBL" id="KAL3698246.1"/>
    </source>
</evidence>
<accession>A0ABD3I7L3</accession>
<feature type="region of interest" description="Disordered" evidence="1">
    <location>
        <begin position="104"/>
        <end position="165"/>
    </location>
</feature>
<dbReference type="InterPro" id="IPR009009">
    <property type="entry name" value="RlpA-like_DPBB"/>
</dbReference>
<dbReference type="InterPro" id="IPR044206">
    <property type="entry name" value="EGC1/2"/>
</dbReference>
<evidence type="ECO:0000256" key="1">
    <source>
        <dbReference type="SAM" id="MobiDB-lite"/>
    </source>
</evidence>
<dbReference type="PANTHER" id="PTHR47295">
    <property type="entry name" value="EG45-LIKE DOMAIN CONTAINING PROTEIN 1-RELATED"/>
    <property type="match status" value="1"/>
</dbReference>
<evidence type="ECO:0000313" key="4">
    <source>
        <dbReference type="Proteomes" id="UP001633002"/>
    </source>
</evidence>
<dbReference type="Gene3D" id="2.40.40.10">
    <property type="entry name" value="RlpA-like domain"/>
    <property type="match status" value="1"/>
</dbReference>
<gene>
    <name evidence="3" type="ORF">R1sor_012322</name>
</gene>
<evidence type="ECO:0000259" key="2">
    <source>
        <dbReference type="Pfam" id="PF03330"/>
    </source>
</evidence>
<dbReference type="InterPro" id="IPR036908">
    <property type="entry name" value="RlpA-like_sf"/>
</dbReference>
<dbReference type="Pfam" id="PF03330">
    <property type="entry name" value="DPBB_1"/>
    <property type="match status" value="1"/>
</dbReference>
<feature type="compositionally biased region" description="Polar residues" evidence="1">
    <location>
        <begin position="120"/>
        <end position="139"/>
    </location>
</feature>
<reference evidence="3 4" key="1">
    <citation type="submission" date="2024-09" db="EMBL/GenBank/DDBJ databases">
        <title>Chromosome-scale assembly of Riccia sorocarpa.</title>
        <authorList>
            <person name="Paukszto L."/>
        </authorList>
    </citation>
    <scope>NUCLEOTIDE SEQUENCE [LARGE SCALE GENOMIC DNA]</scope>
    <source>
        <strain evidence="3">LP-2024</strain>
        <tissue evidence="3">Aerial parts of the thallus</tissue>
    </source>
</reference>
<dbReference type="EMBL" id="JBJQOH010000002">
    <property type="protein sequence ID" value="KAL3698246.1"/>
    <property type="molecule type" value="Genomic_DNA"/>
</dbReference>
<dbReference type="AlphaFoldDB" id="A0ABD3I7L3"/>
<protein>
    <recommendedName>
        <fullName evidence="2">RlpA-like protein double-psi beta-barrel domain-containing protein</fullName>
    </recommendedName>
</protein>
<sequence length="257" mass="28893">MFAEGSSGGDFDTYVCGKYFSVKCVEKSGVCKTTEPINIKIVDTCGICSSYAFQLSQEAFEKLADVKKEYRIDVEFSDPFDSTSSYKSFPRNLSLLENLEMEVPNVASPPDSPNHDMGSPSASPNQDVGSPSASPNQDVGSPPDSSKEKRKKKFPLEDPPDVDLSQYKPLDIHQVNDHLYELFTFAQRSIRTTVNPEVDIVLFHSPARDQESSDEAFWQNWMTNDGQFFPQFLVKDFPNCRIHSVSYNARVDSREVN</sequence>
<proteinExistence type="predicted"/>
<dbReference type="SUPFAM" id="SSF50685">
    <property type="entry name" value="Barwin-like endoglucanases"/>
    <property type="match status" value="1"/>
</dbReference>
<dbReference type="Proteomes" id="UP001633002">
    <property type="component" value="Unassembled WGS sequence"/>
</dbReference>